<dbReference type="PANTHER" id="PTHR33929">
    <property type="entry name" value="MEMBRANE-ASSOCIATED KINASE REGULATOR 2-RELATED"/>
    <property type="match status" value="1"/>
</dbReference>
<organism evidence="2 3">
    <name type="scientific">Dorcoceras hygrometricum</name>
    <dbReference type="NCBI Taxonomy" id="472368"/>
    <lineage>
        <taxon>Eukaryota</taxon>
        <taxon>Viridiplantae</taxon>
        <taxon>Streptophyta</taxon>
        <taxon>Embryophyta</taxon>
        <taxon>Tracheophyta</taxon>
        <taxon>Spermatophyta</taxon>
        <taxon>Magnoliopsida</taxon>
        <taxon>eudicotyledons</taxon>
        <taxon>Gunneridae</taxon>
        <taxon>Pentapetalae</taxon>
        <taxon>asterids</taxon>
        <taxon>lamiids</taxon>
        <taxon>Lamiales</taxon>
        <taxon>Gesneriaceae</taxon>
        <taxon>Didymocarpoideae</taxon>
        <taxon>Trichosporeae</taxon>
        <taxon>Loxocarpinae</taxon>
        <taxon>Dorcoceras</taxon>
    </lineage>
</organism>
<gene>
    <name evidence="2" type="ORF">F511_13995</name>
</gene>
<evidence type="ECO:0000313" key="2">
    <source>
        <dbReference type="EMBL" id="KZV41019.1"/>
    </source>
</evidence>
<keyword evidence="2" id="KW-0808">Transferase</keyword>
<dbReference type="AlphaFoldDB" id="A0A2Z7C3E0"/>
<dbReference type="InterPro" id="IPR039619">
    <property type="entry name" value="MAKR2/5"/>
</dbReference>
<reference evidence="2 3" key="1">
    <citation type="journal article" date="2015" name="Proc. Natl. Acad. Sci. U.S.A.">
        <title>The resurrection genome of Boea hygrometrica: A blueprint for survival of dehydration.</title>
        <authorList>
            <person name="Xiao L."/>
            <person name="Yang G."/>
            <person name="Zhang L."/>
            <person name="Yang X."/>
            <person name="Zhao S."/>
            <person name="Ji Z."/>
            <person name="Zhou Q."/>
            <person name="Hu M."/>
            <person name="Wang Y."/>
            <person name="Chen M."/>
            <person name="Xu Y."/>
            <person name="Jin H."/>
            <person name="Xiao X."/>
            <person name="Hu G."/>
            <person name="Bao F."/>
            <person name="Hu Y."/>
            <person name="Wan P."/>
            <person name="Li L."/>
            <person name="Deng X."/>
            <person name="Kuang T."/>
            <person name="Xiang C."/>
            <person name="Zhu J.K."/>
            <person name="Oliver M.J."/>
            <person name="He Y."/>
        </authorList>
    </citation>
    <scope>NUCLEOTIDE SEQUENCE [LARGE SCALE GENOMIC DNA]</scope>
    <source>
        <strain evidence="3">cv. XS01</strain>
    </source>
</reference>
<accession>A0A2Z7C3E0</accession>
<dbReference type="PANTHER" id="PTHR33929:SF10">
    <property type="entry name" value="MEMBRANE-ASSOCIATED KINASE REGULATOR 2-RELATED"/>
    <property type="match status" value="1"/>
</dbReference>
<sequence length="329" mass="36672">MEASDYLKIGGNAGGVVDVSFGGDSFANYCGNTNEDASNSCTDGEEDEESLFDLVLKSPDSSVKGRNDASKKDVPLIESPRVVFLIKNRELDASSKAMSPISLLQPPPKLKGFRLGFKKIVQMRKSEPITQFNASPMDEFWKTSKFEQRKCKEEVLHMSSVFARDNSLRSKMLEEKCACGRETTSSVVSPEKLSRDSVRKYLKLIKPLYAKVSKRQNEKQVKSKTSSTPLNSPLNVSKLGDGRSIVGSFKVVARYSGQSRYTSAAQPPIRRRDDSLLEQHNGIQGAILHCKESYNSSSSEYTQLLRFGNYTSHEYLGRNSCEETKRCSI</sequence>
<feature type="region of interest" description="Disordered" evidence="1">
    <location>
        <begin position="215"/>
        <end position="234"/>
    </location>
</feature>
<dbReference type="GO" id="GO:0016301">
    <property type="term" value="F:kinase activity"/>
    <property type="evidence" value="ECO:0007669"/>
    <property type="project" value="UniProtKB-KW"/>
</dbReference>
<protein>
    <submittedName>
        <fullName evidence="2">Putative membrane-associated kinase regulator 2-like</fullName>
    </submittedName>
</protein>
<proteinExistence type="predicted"/>
<keyword evidence="3" id="KW-1185">Reference proteome</keyword>
<dbReference type="GO" id="GO:0005886">
    <property type="term" value="C:plasma membrane"/>
    <property type="evidence" value="ECO:0007669"/>
    <property type="project" value="InterPro"/>
</dbReference>
<evidence type="ECO:0000256" key="1">
    <source>
        <dbReference type="SAM" id="MobiDB-lite"/>
    </source>
</evidence>
<dbReference type="EMBL" id="KQ999839">
    <property type="protein sequence ID" value="KZV41019.1"/>
    <property type="molecule type" value="Genomic_DNA"/>
</dbReference>
<dbReference type="OrthoDB" id="689803at2759"/>
<evidence type="ECO:0000313" key="3">
    <source>
        <dbReference type="Proteomes" id="UP000250235"/>
    </source>
</evidence>
<feature type="compositionally biased region" description="Polar residues" evidence="1">
    <location>
        <begin position="223"/>
        <end position="234"/>
    </location>
</feature>
<name>A0A2Z7C3E0_9LAMI</name>
<keyword evidence="2" id="KW-0418">Kinase</keyword>
<dbReference type="Proteomes" id="UP000250235">
    <property type="component" value="Unassembled WGS sequence"/>
</dbReference>